<keyword evidence="2" id="KW-1185">Reference proteome</keyword>
<accession>A0A409XT15</accession>
<proteinExistence type="predicted"/>
<dbReference type="OrthoDB" id="3232986at2759"/>
<evidence type="ECO:0000313" key="2">
    <source>
        <dbReference type="Proteomes" id="UP000283269"/>
    </source>
</evidence>
<dbReference type="EMBL" id="NHYD01000522">
    <property type="protein sequence ID" value="PPQ93969.1"/>
    <property type="molecule type" value="Genomic_DNA"/>
</dbReference>
<comment type="caution">
    <text evidence="1">The sequence shown here is derived from an EMBL/GenBank/DDBJ whole genome shotgun (WGS) entry which is preliminary data.</text>
</comment>
<name>A0A409XT15_PSICY</name>
<sequence length="212" mass="24001">MDFQYLAQSRIIDEAECSKILSALKGFHDHKDAIIAAGGRRGKKNVIINNWHIPKIEFLQSVVPNIRLNGVAIQWSADTTEHAHIEVMKDPADAANNQRYEPQICCHLDRMDKLHWFDLATSIREAEIKFCDPSEELEYESDPNNKTTELTINTTSELLKLINSVTPMAGSTTGRLVNYFYRANLLKQGSINAPTPLRTHQSSKNVAFHLSR</sequence>
<protein>
    <submittedName>
        <fullName evidence="1">Uncharacterized protein</fullName>
    </submittedName>
</protein>
<dbReference type="InParanoid" id="A0A409XT15"/>
<organism evidence="1 2">
    <name type="scientific">Psilocybe cyanescens</name>
    <dbReference type="NCBI Taxonomy" id="93625"/>
    <lineage>
        <taxon>Eukaryota</taxon>
        <taxon>Fungi</taxon>
        <taxon>Dikarya</taxon>
        <taxon>Basidiomycota</taxon>
        <taxon>Agaricomycotina</taxon>
        <taxon>Agaricomycetes</taxon>
        <taxon>Agaricomycetidae</taxon>
        <taxon>Agaricales</taxon>
        <taxon>Agaricineae</taxon>
        <taxon>Strophariaceae</taxon>
        <taxon>Psilocybe</taxon>
    </lineage>
</organism>
<reference evidence="1 2" key="1">
    <citation type="journal article" date="2018" name="Evol. Lett.">
        <title>Horizontal gene cluster transfer increased hallucinogenic mushroom diversity.</title>
        <authorList>
            <person name="Reynolds H.T."/>
            <person name="Vijayakumar V."/>
            <person name="Gluck-Thaler E."/>
            <person name="Korotkin H.B."/>
            <person name="Matheny P.B."/>
            <person name="Slot J.C."/>
        </authorList>
    </citation>
    <scope>NUCLEOTIDE SEQUENCE [LARGE SCALE GENOMIC DNA]</scope>
    <source>
        <strain evidence="1 2">2631</strain>
    </source>
</reference>
<evidence type="ECO:0000313" key="1">
    <source>
        <dbReference type="EMBL" id="PPQ93969.1"/>
    </source>
</evidence>
<gene>
    <name evidence="1" type="ORF">CVT25_014377</name>
</gene>
<dbReference type="AlphaFoldDB" id="A0A409XT15"/>
<dbReference type="Proteomes" id="UP000283269">
    <property type="component" value="Unassembled WGS sequence"/>
</dbReference>